<dbReference type="EMBL" id="JAVHNQ010000004">
    <property type="protein sequence ID" value="KAK6350251.1"/>
    <property type="molecule type" value="Genomic_DNA"/>
</dbReference>
<keyword evidence="2" id="KW-1185">Reference proteome</keyword>
<sequence>MCWVFQWFQPCHHLALTELSEIDMRKAECKCDRVLNSKRIQKLDFVCELCELVEEGKMTTEERTKELEKMQRLILERGPILKNIQIN</sequence>
<gene>
    <name evidence="1" type="ORF">TWF696_006486</name>
</gene>
<evidence type="ECO:0000313" key="2">
    <source>
        <dbReference type="Proteomes" id="UP001375240"/>
    </source>
</evidence>
<accession>A0AAV9UWG4</accession>
<dbReference type="AlphaFoldDB" id="A0AAV9UWG4"/>
<name>A0AAV9UWG4_9PEZI</name>
<protein>
    <submittedName>
        <fullName evidence="1">Uncharacterized protein</fullName>
    </submittedName>
</protein>
<organism evidence="1 2">
    <name type="scientific">Orbilia brochopaga</name>
    <dbReference type="NCBI Taxonomy" id="3140254"/>
    <lineage>
        <taxon>Eukaryota</taxon>
        <taxon>Fungi</taxon>
        <taxon>Dikarya</taxon>
        <taxon>Ascomycota</taxon>
        <taxon>Pezizomycotina</taxon>
        <taxon>Orbiliomycetes</taxon>
        <taxon>Orbiliales</taxon>
        <taxon>Orbiliaceae</taxon>
        <taxon>Orbilia</taxon>
    </lineage>
</organism>
<reference evidence="1 2" key="1">
    <citation type="submission" date="2019-10" db="EMBL/GenBank/DDBJ databases">
        <authorList>
            <person name="Palmer J.M."/>
        </authorList>
    </citation>
    <scope>NUCLEOTIDE SEQUENCE [LARGE SCALE GENOMIC DNA]</scope>
    <source>
        <strain evidence="1 2">TWF696</strain>
    </source>
</reference>
<proteinExistence type="predicted"/>
<comment type="caution">
    <text evidence="1">The sequence shown here is derived from an EMBL/GenBank/DDBJ whole genome shotgun (WGS) entry which is preliminary data.</text>
</comment>
<dbReference type="Proteomes" id="UP001375240">
    <property type="component" value="Unassembled WGS sequence"/>
</dbReference>
<evidence type="ECO:0000313" key="1">
    <source>
        <dbReference type="EMBL" id="KAK6350251.1"/>
    </source>
</evidence>